<evidence type="ECO:0000313" key="2">
    <source>
        <dbReference type="Proteomes" id="UP000649753"/>
    </source>
</evidence>
<proteinExistence type="predicted"/>
<sequence>MTGRLLAEMGVWCSVRPVGVAKTDPVALFLF</sequence>
<name>A0A927M5A7_9ACTN</name>
<evidence type="ECO:0000313" key="1">
    <source>
        <dbReference type="EMBL" id="MBE1488287.1"/>
    </source>
</evidence>
<organism evidence="1 2">
    <name type="scientific">Plantactinospora soyae</name>
    <dbReference type="NCBI Taxonomy" id="1544732"/>
    <lineage>
        <taxon>Bacteria</taxon>
        <taxon>Bacillati</taxon>
        <taxon>Actinomycetota</taxon>
        <taxon>Actinomycetes</taxon>
        <taxon>Micromonosporales</taxon>
        <taxon>Micromonosporaceae</taxon>
        <taxon>Plantactinospora</taxon>
    </lineage>
</organism>
<gene>
    <name evidence="1" type="ORF">H4W31_003925</name>
</gene>
<dbReference type="EMBL" id="JADBEB010000001">
    <property type="protein sequence ID" value="MBE1488287.1"/>
    <property type="molecule type" value="Genomic_DNA"/>
</dbReference>
<accession>A0A927M5A7</accession>
<protein>
    <submittedName>
        <fullName evidence="1">Uncharacterized protein</fullName>
    </submittedName>
</protein>
<dbReference type="Proteomes" id="UP000649753">
    <property type="component" value="Unassembled WGS sequence"/>
</dbReference>
<dbReference type="AlphaFoldDB" id="A0A927M5A7"/>
<reference evidence="1" key="1">
    <citation type="submission" date="2020-10" db="EMBL/GenBank/DDBJ databases">
        <title>Sequencing the genomes of 1000 actinobacteria strains.</title>
        <authorList>
            <person name="Klenk H.-P."/>
        </authorList>
    </citation>
    <scope>NUCLEOTIDE SEQUENCE</scope>
    <source>
        <strain evidence="1">DSM 46832</strain>
    </source>
</reference>
<comment type="caution">
    <text evidence="1">The sequence shown here is derived from an EMBL/GenBank/DDBJ whole genome shotgun (WGS) entry which is preliminary data.</text>
</comment>
<keyword evidence="2" id="KW-1185">Reference proteome</keyword>